<dbReference type="RefSeq" id="YP_009449238.1">
    <property type="nucleotide sequence ID" value="NC_036594.1"/>
</dbReference>
<gene>
    <name evidence="1" type="ORF">ORPV_1032</name>
</gene>
<organism evidence="1">
    <name type="scientific">Orpheovirus IHUMI-LCC2</name>
    <dbReference type="NCBI Taxonomy" id="2023057"/>
    <lineage>
        <taxon>Viruses</taxon>
        <taxon>Varidnaviria</taxon>
        <taxon>Bamfordvirae</taxon>
        <taxon>Nucleocytoviricota</taxon>
        <taxon>Megaviricetes</taxon>
        <taxon>Pimascovirales</taxon>
        <taxon>Ocovirineae</taxon>
        <taxon>Orpheoviridae</taxon>
        <taxon>Alphaorpheovirus</taxon>
        <taxon>Alphaorpheovirus massiliense</taxon>
    </lineage>
</organism>
<keyword evidence="2" id="KW-1185">Reference proteome</keyword>
<sequence length="75" mass="8608">MERIQQAYIIKDLDKFRKTEGVISTNILSKNSDGTIWVTALISHPKGRIYDDNVIHFEQVTSIGPSKQRDVHKII</sequence>
<evidence type="ECO:0000313" key="2">
    <source>
        <dbReference type="Proteomes" id="UP000236316"/>
    </source>
</evidence>
<proteinExistence type="predicted"/>
<dbReference type="GeneID" id="35381689"/>
<protein>
    <submittedName>
        <fullName evidence="1">Uncharacterized protein</fullName>
    </submittedName>
</protein>
<accession>A0A2I2L5Z3</accession>
<dbReference type="EMBL" id="LT906555">
    <property type="protein sequence ID" value="SNW62936.1"/>
    <property type="molecule type" value="Genomic_DNA"/>
</dbReference>
<dbReference type="KEGG" id="vg:35381689"/>
<reference evidence="1" key="1">
    <citation type="submission" date="2017-08" db="EMBL/GenBank/DDBJ databases">
        <authorList>
            <consortium name="Urmite Genomes"/>
        </authorList>
    </citation>
    <scope>NUCLEOTIDE SEQUENCE [LARGE SCALE GENOMIC DNA]</scope>
    <source>
        <strain evidence="1">IHUMI-LCC2</strain>
    </source>
</reference>
<dbReference type="Proteomes" id="UP000236316">
    <property type="component" value="Segment"/>
</dbReference>
<name>A0A2I2L5Z3_9VIRU</name>
<evidence type="ECO:0000313" key="1">
    <source>
        <dbReference type="EMBL" id="SNW62936.1"/>
    </source>
</evidence>